<protein>
    <submittedName>
        <fullName evidence="2">DUF1294 domain-containing protein</fullName>
    </submittedName>
</protein>
<dbReference type="EMBL" id="VANS01000006">
    <property type="protein sequence ID" value="TMM50594.1"/>
    <property type="molecule type" value="Genomic_DNA"/>
</dbReference>
<dbReference type="GO" id="GO:0003676">
    <property type="term" value="F:nucleic acid binding"/>
    <property type="evidence" value="ECO:0007669"/>
    <property type="project" value="InterPro"/>
</dbReference>
<dbReference type="AlphaFoldDB" id="A0A5S3PAP9"/>
<dbReference type="RefSeq" id="WP_138663570.1">
    <property type="nucleotide sequence ID" value="NZ_VANS01000006.1"/>
</dbReference>
<evidence type="ECO:0000256" key="1">
    <source>
        <dbReference type="SAM" id="Phobius"/>
    </source>
</evidence>
<evidence type="ECO:0000313" key="2">
    <source>
        <dbReference type="EMBL" id="TMM50594.1"/>
    </source>
</evidence>
<keyword evidence="1" id="KW-1133">Transmembrane helix</keyword>
<dbReference type="PIRSF" id="PIRSF002599">
    <property type="entry name" value="Cold_shock_A"/>
    <property type="match status" value="1"/>
</dbReference>
<feature type="transmembrane region" description="Helical" evidence="1">
    <location>
        <begin position="74"/>
        <end position="92"/>
    </location>
</feature>
<keyword evidence="3" id="KW-1185">Reference proteome</keyword>
<comment type="caution">
    <text evidence="2">The sequence shown here is derived from an EMBL/GenBank/DDBJ whole genome shotgun (WGS) entry which is preliminary data.</text>
</comment>
<keyword evidence="1" id="KW-0812">Transmembrane</keyword>
<gene>
    <name evidence="2" type="ORF">FDT80_17215</name>
</gene>
<organism evidence="2 3">
    <name type="scientific">Sulfitobacter sabulilitoris</name>
    <dbReference type="NCBI Taxonomy" id="2562655"/>
    <lineage>
        <taxon>Bacteria</taxon>
        <taxon>Pseudomonadati</taxon>
        <taxon>Pseudomonadota</taxon>
        <taxon>Alphaproteobacteria</taxon>
        <taxon>Rhodobacterales</taxon>
        <taxon>Roseobacteraceae</taxon>
        <taxon>Sulfitobacter</taxon>
    </lineage>
</organism>
<sequence length="106" mass="11467">MSGALGVAVIYMLTINATAYLVFAWDKHRSVHGLWRVSEQTLLLVSMMGGSPGAKLAQKRLRHKTRKQPFGRRLNTIIGVQALCGIALWVPAVRDAVQDILAAAGG</sequence>
<dbReference type="Pfam" id="PF06961">
    <property type="entry name" value="DUF1294"/>
    <property type="match status" value="1"/>
</dbReference>
<accession>A0A5S3PAP9</accession>
<proteinExistence type="predicted"/>
<evidence type="ECO:0000313" key="3">
    <source>
        <dbReference type="Proteomes" id="UP000309550"/>
    </source>
</evidence>
<dbReference type="InterPro" id="IPR010718">
    <property type="entry name" value="DUF1294"/>
</dbReference>
<reference evidence="2 3" key="1">
    <citation type="submission" date="2019-05" db="EMBL/GenBank/DDBJ databases">
        <title>Sulfitobacter sabulilitoris sp. nov., isolated from a marine sand.</title>
        <authorList>
            <person name="Yoon J.-H."/>
        </authorList>
    </citation>
    <scope>NUCLEOTIDE SEQUENCE [LARGE SCALE GENOMIC DNA]</scope>
    <source>
        <strain evidence="2 3">HSMS-29</strain>
    </source>
</reference>
<dbReference type="Proteomes" id="UP000309550">
    <property type="component" value="Unassembled WGS sequence"/>
</dbReference>
<dbReference type="InterPro" id="IPR012156">
    <property type="entry name" value="Cold_shock_CspA"/>
</dbReference>
<keyword evidence="1" id="KW-0472">Membrane</keyword>
<dbReference type="OrthoDB" id="72963at2"/>
<name>A0A5S3PAP9_9RHOB</name>